<dbReference type="EMBL" id="MQWA01000001">
    <property type="protein sequence ID" value="PQJ28003.1"/>
    <property type="molecule type" value="Genomic_DNA"/>
</dbReference>
<dbReference type="AlphaFoldDB" id="A0A2S7U1E7"/>
<dbReference type="RefSeq" id="WP_105042498.1">
    <property type="nucleotide sequence ID" value="NZ_MQWA01000001.1"/>
</dbReference>
<comment type="caution">
    <text evidence="2">The sequence shown here is derived from an EMBL/GenBank/DDBJ whole genome shotgun (WGS) entry which is preliminary data.</text>
</comment>
<organism evidence="2 3">
    <name type="scientific">Rubritalea profundi</name>
    <dbReference type="NCBI Taxonomy" id="1658618"/>
    <lineage>
        <taxon>Bacteria</taxon>
        <taxon>Pseudomonadati</taxon>
        <taxon>Verrucomicrobiota</taxon>
        <taxon>Verrucomicrobiia</taxon>
        <taxon>Verrucomicrobiales</taxon>
        <taxon>Rubritaleaceae</taxon>
        <taxon>Rubritalea</taxon>
    </lineage>
</organism>
<feature type="compositionally biased region" description="Basic and acidic residues" evidence="1">
    <location>
        <begin position="229"/>
        <end position="251"/>
    </location>
</feature>
<accession>A0A2S7U1E7</accession>
<reference evidence="2 3" key="1">
    <citation type="submission" date="2016-12" db="EMBL/GenBank/DDBJ databases">
        <title>Study of bacterial adaptation to deep sea.</title>
        <authorList>
            <person name="Song J."/>
            <person name="Yoshizawa S."/>
            <person name="Kogure K."/>
        </authorList>
    </citation>
    <scope>NUCLEOTIDE SEQUENCE [LARGE SCALE GENOMIC DNA]</scope>
    <source>
        <strain evidence="2 3">SAORIC-165</strain>
    </source>
</reference>
<keyword evidence="3" id="KW-1185">Reference proteome</keyword>
<evidence type="ECO:0000256" key="1">
    <source>
        <dbReference type="SAM" id="MobiDB-lite"/>
    </source>
</evidence>
<dbReference type="Proteomes" id="UP000239907">
    <property type="component" value="Unassembled WGS sequence"/>
</dbReference>
<evidence type="ECO:0000313" key="3">
    <source>
        <dbReference type="Proteomes" id="UP000239907"/>
    </source>
</evidence>
<name>A0A2S7U1E7_9BACT</name>
<proteinExistence type="predicted"/>
<gene>
    <name evidence="2" type="ORF">BSZ32_05470</name>
</gene>
<evidence type="ECO:0000313" key="2">
    <source>
        <dbReference type="EMBL" id="PQJ28003.1"/>
    </source>
</evidence>
<sequence length="259" mass="29336">MKAGELKINGKWLNTEDRAANKYEIESALALKPVLVHARNRRFGAALIALAAQEKTYQNTIPYHEALNLSLRFLPIYKSQAQKIVNNADELIRKRDLSLSRLSSGDKTRIERILAEEEAQYQSQLTKAKGSGGKWLPLNRFHPESAETVLKSIESESNRLQKIASEKYIDGGALYREFLQSIDKNDLDSAKLQLSEFGRTRPPKEYSDDLRDQLSAALAQIKLIEAQKKAEAKEEARKAKEEARKAKEDAKKKAKKKSK</sequence>
<feature type="region of interest" description="Disordered" evidence="1">
    <location>
        <begin position="229"/>
        <end position="259"/>
    </location>
</feature>
<protein>
    <submittedName>
        <fullName evidence="2">Uncharacterized protein</fullName>
    </submittedName>
</protein>